<dbReference type="Gene3D" id="3.40.710.10">
    <property type="entry name" value="DD-peptidase/beta-lactamase superfamily"/>
    <property type="match status" value="1"/>
</dbReference>
<dbReference type="AlphaFoldDB" id="A0A975DCX6"/>
<feature type="region of interest" description="Disordered" evidence="1">
    <location>
        <begin position="113"/>
        <end position="141"/>
    </location>
</feature>
<protein>
    <submittedName>
        <fullName evidence="3">Serine hydrolase</fullName>
    </submittedName>
</protein>
<keyword evidence="3" id="KW-0378">Hydrolase</keyword>
<proteinExistence type="predicted"/>
<dbReference type="GO" id="GO:0016787">
    <property type="term" value="F:hydrolase activity"/>
    <property type="evidence" value="ECO:0007669"/>
    <property type="project" value="UniProtKB-KW"/>
</dbReference>
<evidence type="ECO:0000259" key="2">
    <source>
        <dbReference type="Pfam" id="PF00144"/>
    </source>
</evidence>
<feature type="compositionally biased region" description="Polar residues" evidence="1">
    <location>
        <begin position="113"/>
        <end position="139"/>
    </location>
</feature>
<name>A0A975DCX6_9GAMM</name>
<dbReference type="InterPro" id="IPR001466">
    <property type="entry name" value="Beta-lactam-related"/>
</dbReference>
<evidence type="ECO:0000256" key="1">
    <source>
        <dbReference type="SAM" id="MobiDB-lite"/>
    </source>
</evidence>
<dbReference type="InterPro" id="IPR050789">
    <property type="entry name" value="Diverse_Enzym_Activities"/>
</dbReference>
<sequence length="456" mass="51072">MKKLALPLFTLLIILFAIPPLVLGFNIWHLGHAVKVATSLSAKIACSGHFISGFSESQIRQDLSSYSPVTQLVELDFSKNKRVTANLYGLAETVAEFEPRYGCSVKYKGYNKAQNTDSQTPQSPRFLSDSLASEQSWPQGSARGDIDIKIQQGLDQIRQRDNQQGLQSRAMVVIKDGKLLAESYASGFNNNTLLLGWSMAKSVIAMTAGRAEYLEILNPQQNNLFEIWQDQRKEISVEQLLTMTSGLDFSEDYAPGSDATRMLFTAPSASEVALQSTLAHKPGSHFSYSSGTSNLLARYLVQSFNDKPDSLYAFMDNELLKPLGIKKVFFEPDASGIPIASSYLFATAEDWARLGWLMANQGQINNQRLLSADWVKRATSPNQSENEKAYGYQFWLNRGDDMLRWPQLPKDAYAMMGNRKQFVMIIPSERLVFVRLGWSSGEYPMAENTAELLRLF</sequence>
<dbReference type="KEGG" id="psym:J1N51_05190"/>
<dbReference type="EMBL" id="CP072110">
    <property type="protein sequence ID" value="QTH64852.1"/>
    <property type="molecule type" value="Genomic_DNA"/>
</dbReference>
<dbReference type="PANTHER" id="PTHR43283:SF7">
    <property type="entry name" value="BETA-LACTAMASE-RELATED DOMAIN-CONTAINING PROTEIN"/>
    <property type="match status" value="1"/>
</dbReference>
<organism evidence="3 4">
    <name type="scientific">Psychrosphaera ytuae</name>
    <dbReference type="NCBI Taxonomy" id="2820710"/>
    <lineage>
        <taxon>Bacteria</taxon>
        <taxon>Pseudomonadati</taxon>
        <taxon>Pseudomonadota</taxon>
        <taxon>Gammaproteobacteria</taxon>
        <taxon>Alteromonadales</taxon>
        <taxon>Pseudoalteromonadaceae</taxon>
        <taxon>Psychrosphaera</taxon>
    </lineage>
</organism>
<feature type="domain" description="Beta-lactamase-related" evidence="2">
    <location>
        <begin position="157"/>
        <end position="437"/>
    </location>
</feature>
<dbReference type="RefSeq" id="WP_208832906.1">
    <property type="nucleotide sequence ID" value="NZ_CP072110.1"/>
</dbReference>
<evidence type="ECO:0000313" key="3">
    <source>
        <dbReference type="EMBL" id="QTH64852.1"/>
    </source>
</evidence>
<evidence type="ECO:0000313" key="4">
    <source>
        <dbReference type="Proteomes" id="UP000682739"/>
    </source>
</evidence>
<keyword evidence="4" id="KW-1185">Reference proteome</keyword>
<dbReference type="InterPro" id="IPR012338">
    <property type="entry name" value="Beta-lactam/transpept-like"/>
</dbReference>
<accession>A0A975DCX6</accession>
<dbReference type="Proteomes" id="UP000682739">
    <property type="component" value="Chromosome"/>
</dbReference>
<reference evidence="3" key="1">
    <citation type="submission" date="2021-03" db="EMBL/GenBank/DDBJ databases">
        <title>Description of Psychrosphaera ytuae sp. nov. isolated from deep sea sediment of South China Sea.</title>
        <authorList>
            <person name="Zhang J."/>
            <person name="Xu X.-D."/>
        </authorList>
    </citation>
    <scope>NUCLEOTIDE SEQUENCE</scope>
    <source>
        <strain evidence="3">MTZ26</strain>
    </source>
</reference>
<dbReference type="PANTHER" id="PTHR43283">
    <property type="entry name" value="BETA-LACTAMASE-RELATED"/>
    <property type="match status" value="1"/>
</dbReference>
<gene>
    <name evidence="3" type="ORF">J1N51_05190</name>
</gene>
<dbReference type="SUPFAM" id="SSF56601">
    <property type="entry name" value="beta-lactamase/transpeptidase-like"/>
    <property type="match status" value="1"/>
</dbReference>
<dbReference type="Pfam" id="PF00144">
    <property type="entry name" value="Beta-lactamase"/>
    <property type="match status" value="1"/>
</dbReference>